<dbReference type="RefSeq" id="WP_259083640.1">
    <property type="nucleotide sequence ID" value="NZ_JANTYZ010000005.1"/>
</dbReference>
<protein>
    <submittedName>
        <fullName evidence="8">Carboxypeptidase PM20D1</fullName>
        <ecNumber evidence="8">3.4.17.-</ecNumber>
    </submittedName>
</protein>
<keyword evidence="3" id="KW-0479">Metal-binding</keyword>
<dbReference type="Gene3D" id="1.10.150.900">
    <property type="match status" value="1"/>
</dbReference>
<dbReference type="SUPFAM" id="SSF53187">
    <property type="entry name" value="Zn-dependent exopeptidases"/>
    <property type="match status" value="1"/>
</dbReference>
<evidence type="ECO:0000256" key="6">
    <source>
        <dbReference type="SAM" id="Phobius"/>
    </source>
</evidence>
<dbReference type="AlphaFoldDB" id="A0A9X2RCP9"/>
<evidence type="ECO:0000313" key="9">
    <source>
        <dbReference type="Proteomes" id="UP001155034"/>
    </source>
</evidence>
<evidence type="ECO:0000256" key="5">
    <source>
        <dbReference type="ARBA" id="ARBA00022833"/>
    </source>
</evidence>
<keyword evidence="6" id="KW-1133">Transmembrane helix</keyword>
<evidence type="ECO:0000259" key="7">
    <source>
        <dbReference type="Pfam" id="PF07687"/>
    </source>
</evidence>
<organism evidence="8 9">
    <name type="scientific">Salinibacter ruber</name>
    <dbReference type="NCBI Taxonomy" id="146919"/>
    <lineage>
        <taxon>Bacteria</taxon>
        <taxon>Pseudomonadati</taxon>
        <taxon>Rhodothermota</taxon>
        <taxon>Rhodothermia</taxon>
        <taxon>Rhodothermales</taxon>
        <taxon>Salinibacteraceae</taxon>
        <taxon>Salinibacter</taxon>
    </lineage>
</organism>
<evidence type="ECO:0000256" key="1">
    <source>
        <dbReference type="ARBA" id="ARBA00006247"/>
    </source>
</evidence>
<keyword evidence="8" id="KW-0121">Carboxypeptidase</keyword>
<dbReference type="SUPFAM" id="SSF55031">
    <property type="entry name" value="Bacterial exopeptidase dimerisation domain"/>
    <property type="match status" value="1"/>
</dbReference>
<evidence type="ECO:0000313" key="8">
    <source>
        <dbReference type="EMBL" id="MCS3865674.1"/>
    </source>
</evidence>
<reference evidence="8" key="1">
    <citation type="submission" date="2022-08" db="EMBL/GenBank/DDBJ databases">
        <title>Genomic Encyclopedia of Type Strains, Phase V (KMG-V): Genome sequencing to study the core and pangenomes of soil and plant-associated prokaryotes.</title>
        <authorList>
            <person name="Whitman W."/>
        </authorList>
    </citation>
    <scope>NUCLEOTIDE SEQUENCE</scope>
    <source>
        <strain evidence="8">SP2016B</strain>
    </source>
</reference>
<proteinExistence type="inferred from homology"/>
<dbReference type="GO" id="GO:0004180">
    <property type="term" value="F:carboxypeptidase activity"/>
    <property type="evidence" value="ECO:0007669"/>
    <property type="project" value="UniProtKB-KW"/>
</dbReference>
<evidence type="ECO:0000256" key="3">
    <source>
        <dbReference type="ARBA" id="ARBA00022723"/>
    </source>
</evidence>
<dbReference type="InterPro" id="IPR036264">
    <property type="entry name" value="Bact_exopeptidase_dim_dom"/>
</dbReference>
<keyword evidence="6" id="KW-0472">Membrane</keyword>
<keyword evidence="6" id="KW-0812">Transmembrane</keyword>
<dbReference type="Pfam" id="PF01546">
    <property type="entry name" value="Peptidase_M20"/>
    <property type="match status" value="1"/>
</dbReference>
<comment type="similarity">
    <text evidence="1">Belongs to the peptidase M20A family.</text>
</comment>
<dbReference type="PIRSF" id="PIRSF036696">
    <property type="entry name" value="ACY-1"/>
    <property type="match status" value="1"/>
</dbReference>
<dbReference type="InterPro" id="IPR011650">
    <property type="entry name" value="Peptidase_M20_dimer"/>
</dbReference>
<dbReference type="Gene3D" id="3.40.630.10">
    <property type="entry name" value="Zn peptidases"/>
    <property type="match status" value="1"/>
</dbReference>
<comment type="caution">
    <text evidence="8">The sequence shown here is derived from an EMBL/GenBank/DDBJ whole genome shotgun (WGS) entry which is preliminary data.</text>
</comment>
<accession>A0A9X2RCP9</accession>
<sequence>MPRMLPDWLPGPYLLIGTGLALGAVLAVVAVRTSQVESRQTETEPVAPAVAADAPRRLAEALKIRTTTRRDPAKLDSAAFRDFYRHVAQAFPTVHTALDTTHVNGLSRLYTWRGSDPSLAPIVLMAHVDVVPIEDASAWTHPPFGGRIADGYVWGRGALDDKASAVGILEAIEALLNRGVTPRRTVHVALGHDEEVGGTWGGRALSERITAGDVSPALVVDEGGAITRGVLPGLTDPLAVVGVAGKGFLSVALKADGPGGHSSVPPSRTSIEGLNEALTRLRANPLPSRLTGVAGTMFDYLAPEVTLPMRTMLANRWLTTPILRAVLNRRPATRAAIRTTTVPTRLDAGVKDNVIPTEARAVVNFRILPSQSVDEVVAHVRRVLDGLSVQVEPIRSTPPPSVSKIDTPAFRMMQRTIGQVTADSVVVAPYLLPGRTDSGYYADDSDAVYRFVPYQLGPDDRSRIHGANERIAVDDYRTVVQFYTQLIRNADRLPVAHTSGAEPDG</sequence>
<dbReference type="PANTHER" id="PTHR45962">
    <property type="entry name" value="N-FATTY-ACYL-AMINO ACID SYNTHASE/HYDROLASE PM20D1"/>
    <property type="match status" value="1"/>
</dbReference>
<dbReference type="EMBL" id="JANTYZ010000005">
    <property type="protein sequence ID" value="MCS3865674.1"/>
    <property type="molecule type" value="Genomic_DNA"/>
</dbReference>
<dbReference type="InterPro" id="IPR047177">
    <property type="entry name" value="Pept_M20A"/>
</dbReference>
<feature type="transmembrane region" description="Helical" evidence="6">
    <location>
        <begin position="12"/>
        <end position="31"/>
    </location>
</feature>
<evidence type="ECO:0000256" key="2">
    <source>
        <dbReference type="ARBA" id="ARBA00022670"/>
    </source>
</evidence>
<dbReference type="GO" id="GO:0006508">
    <property type="term" value="P:proteolysis"/>
    <property type="evidence" value="ECO:0007669"/>
    <property type="project" value="UniProtKB-KW"/>
</dbReference>
<dbReference type="CDD" id="cd05674">
    <property type="entry name" value="M20_yscS"/>
    <property type="match status" value="1"/>
</dbReference>
<dbReference type="InterPro" id="IPR002933">
    <property type="entry name" value="Peptidase_M20"/>
</dbReference>
<dbReference type="Proteomes" id="UP001155034">
    <property type="component" value="Unassembled WGS sequence"/>
</dbReference>
<evidence type="ECO:0000256" key="4">
    <source>
        <dbReference type="ARBA" id="ARBA00022801"/>
    </source>
</evidence>
<keyword evidence="5" id="KW-0862">Zinc</keyword>
<keyword evidence="4 8" id="KW-0378">Hydrolase</keyword>
<dbReference type="EC" id="3.4.17.-" evidence="8"/>
<name>A0A9X2RCP9_9BACT</name>
<keyword evidence="2" id="KW-0645">Protease</keyword>
<feature type="domain" description="Peptidase M20 dimerisation" evidence="7">
    <location>
        <begin position="245"/>
        <end position="386"/>
    </location>
</feature>
<dbReference type="GO" id="GO:0046872">
    <property type="term" value="F:metal ion binding"/>
    <property type="evidence" value="ECO:0007669"/>
    <property type="project" value="UniProtKB-KW"/>
</dbReference>
<dbReference type="Pfam" id="PF07687">
    <property type="entry name" value="M20_dimer"/>
    <property type="match status" value="1"/>
</dbReference>
<gene>
    <name evidence="8" type="ORF">GGP82_002232</name>
</gene>
<dbReference type="PANTHER" id="PTHR45962:SF1">
    <property type="entry name" value="N-FATTY-ACYL-AMINO ACID SYNTHASE_HYDROLASE PM20D1"/>
    <property type="match status" value="1"/>
</dbReference>
<dbReference type="Gene3D" id="3.30.70.360">
    <property type="match status" value="1"/>
</dbReference>